<reference evidence="5" key="1">
    <citation type="journal article" date="2021" name="PeerJ">
        <title>Extensive microbial diversity within the chicken gut microbiome revealed by metagenomics and culture.</title>
        <authorList>
            <person name="Gilroy R."/>
            <person name="Ravi A."/>
            <person name="Getino M."/>
            <person name="Pursley I."/>
            <person name="Horton D.L."/>
            <person name="Alikhan N.F."/>
            <person name="Baker D."/>
            <person name="Gharbi K."/>
            <person name="Hall N."/>
            <person name="Watson M."/>
            <person name="Adriaenssens E.M."/>
            <person name="Foster-Nyarko E."/>
            <person name="Jarju S."/>
            <person name="Secka A."/>
            <person name="Antonio M."/>
            <person name="Oren A."/>
            <person name="Chaudhuri R.R."/>
            <person name="La Ragione R."/>
            <person name="Hildebrand F."/>
            <person name="Pallen M.J."/>
        </authorList>
    </citation>
    <scope>NUCLEOTIDE SEQUENCE</scope>
    <source>
        <strain evidence="5">9264</strain>
    </source>
</reference>
<dbReference type="NCBIfam" id="TIGR00172">
    <property type="entry name" value="maf"/>
    <property type="match status" value="1"/>
</dbReference>
<keyword evidence="4" id="KW-0963">Cytoplasm</keyword>
<dbReference type="CDD" id="cd00555">
    <property type="entry name" value="Maf"/>
    <property type="match status" value="1"/>
</dbReference>
<dbReference type="GO" id="GO:0047429">
    <property type="term" value="F:nucleoside triphosphate diphosphatase activity"/>
    <property type="evidence" value="ECO:0007669"/>
    <property type="project" value="UniProtKB-EC"/>
</dbReference>
<dbReference type="PIRSF" id="PIRSF006305">
    <property type="entry name" value="Maf"/>
    <property type="match status" value="1"/>
</dbReference>
<comment type="caution">
    <text evidence="4">Lacks conserved residue(s) required for the propagation of feature annotation.</text>
</comment>
<dbReference type="GO" id="GO:0009117">
    <property type="term" value="P:nucleotide metabolic process"/>
    <property type="evidence" value="ECO:0007669"/>
    <property type="project" value="UniProtKB-KW"/>
</dbReference>
<feature type="site" description="Important for substrate specificity" evidence="4">
    <location>
        <position position="169"/>
    </location>
</feature>
<evidence type="ECO:0000256" key="2">
    <source>
        <dbReference type="ARBA" id="ARBA00022801"/>
    </source>
</evidence>
<feature type="active site" description="Proton acceptor" evidence="4">
    <location>
        <position position="86"/>
    </location>
</feature>
<evidence type="ECO:0000313" key="5">
    <source>
        <dbReference type="EMBL" id="HJD44894.1"/>
    </source>
</evidence>
<evidence type="ECO:0000256" key="1">
    <source>
        <dbReference type="ARBA" id="ARBA00001968"/>
    </source>
</evidence>
<feature type="site" description="Important for substrate specificity" evidence="4">
    <location>
        <position position="18"/>
    </location>
</feature>
<accession>A0A9D2RJ22</accession>
<comment type="catalytic activity">
    <reaction evidence="4">
        <text>dTTP + H2O = dTMP + diphosphate + H(+)</text>
        <dbReference type="Rhea" id="RHEA:28534"/>
        <dbReference type="ChEBI" id="CHEBI:15377"/>
        <dbReference type="ChEBI" id="CHEBI:15378"/>
        <dbReference type="ChEBI" id="CHEBI:33019"/>
        <dbReference type="ChEBI" id="CHEBI:37568"/>
        <dbReference type="ChEBI" id="CHEBI:63528"/>
        <dbReference type="EC" id="3.6.1.9"/>
    </reaction>
</comment>
<comment type="function">
    <text evidence="4">Nucleoside triphosphate pyrophosphatase that hydrolyzes dTTP and UTP. May have a dual role in cell division arrest and in preventing the incorporation of modified nucleotides into cellular nucleic acids.</text>
</comment>
<evidence type="ECO:0000256" key="4">
    <source>
        <dbReference type="HAMAP-Rule" id="MF_00528"/>
    </source>
</evidence>
<evidence type="ECO:0000256" key="3">
    <source>
        <dbReference type="ARBA" id="ARBA00023080"/>
    </source>
</evidence>
<reference evidence="5" key="2">
    <citation type="submission" date="2021-04" db="EMBL/GenBank/DDBJ databases">
        <authorList>
            <person name="Gilroy R."/>
        </authorList>
    </citation>
    <scope>NUCLEOTIDE SEQUENCE</scope>
    <source>
        <strain evidence="5">9264</strain>
    </source>
</reference>
<comment type="catalytic activity">
    <reaction evidence="4">
        <text>UTP + H2O = UMP + diphosphate + H(+)</text>
        <dbReference type="Rhea" id="RHEA:29395"/>
        <dbReference type="ChEBI" id="CHEBI:15377"/>
        <dbReference type="ChEBI" id="CHEBI:15378"/>
        <dbReference type="ChEBI" id="CHEBI:33019"/>
        <dbReference type="ChEBI" id="CHEBI:46398"/>
        <dbReference type="ChEBI" id="CHEBI:57865"/>
        <dbReference type="EC" id="3.6.1.9"/>
    </reaction>
</comment>
<proteinExistence type="inferred from homology"/>
<keyword evidence="3 4" id="KW-0546">Nucleotide metabolism</keyword>
<dbReference type="PANTHER" id="PTHR43213">
    <property type="entry name" value="BIFUNCTIONAL DTTP/UTP PYROPHOSPHATASE/METHYLTRANSFERASE PROTEIN-RELATED"/>
    <property type="match status" value="1"/>
</dbReference>
<gene>
    <name evidence="5" type="primary">maf</name>
    <name evidence="5" type="ORF">H9906_07700</name>
</gene>
<dbReference type="AlphaFoldDB" id="A0A9D2RJ22"/>
<comment type="subcellular location">
    <subcellularLocation>
        <location evidence="4">Cytoplasm</location>
    </subcellularLocation>
</comment>
<dbReference type="Proteomes" id="UP000823889">
    <property type="component" value="Unassembled WGS sequence"/>
</dbReference>
<comment type="cofactor">
    <cofactor evidence="1 4">
        <name>a divalent metal cation</name>
        <dbReference type="ChEBI" id="CHEBI:60240"/>
    </cofactor>
</comment>
<protein>
    <recommendedName>
        <fullName evidence="4">dTTP/UTP pyrophosphatase</fullName>
        <shortName evidence="4">dTTPase/UTPase</shortName>
        <ecNumber evidence="4">3.6.1.9</ecNumber>
    </recommendedName>
    <alternativeName>
        <fullName evidence="4">Nucleoside triphosphate pyrophosphatase</fullName>
    </alternativeName>
    <alternativeName>
        <fullName evidence="4">Nucleotide pyrophosphatase</fullName>
        <shortName evidence="4">Nucleotide PPase</shortName>
    </alternativeName>
</protein>
<name>A0A9D2RJ22_9BURK</name>
<dbReference type="Pfam" id="PF02545">
    <property type="entry name" value="Maf"/>
    <property type="match status" value="1"/>
</dbReference>
<dbReference type="Gene3D" id="3.90.950.10">
    <property type="match status" value="1"/>
</dbReference>
<dbReference type="PANTHER" id="PTHR43213:SF5">
    <property type="entry name" value="BIFUNCTIONAL DTTP_UTP PYROPHOSPHATASE_METHYLTRANSFERASE PROTEIN-RELATED"/>
    <property type="match status" value="1"/>
</dbReference>
<dbReference type="SUPFAM" id="SSF52972">
    <property type="entry name" value="ITPase-like"/>
    <property type="match status" value="1"/>
</dbReference>
<evidence type="ECO:0000313" key="6">
    <source>
        <dbReference type="Proteomes" id="UP000823889"/>
    </source>
</evidence>
<comment type="similarity">
    <text evidence="4">Belongs to the Maf family. YhdE subfamily.</text>
</comment>
<dbReference type="HAMAP" id="MF_00528">
    <property type="entry name" value="Maf"/>
    <property type="match status" value="1"/>
</dbReference>
<dbReference type="EC" id="3.6.1.9" evidence="4"/>
<keyword evidence="2 4" id="KW-0378">Hydrolase</keyword>
<dbReference type="InterPro" id="IPR003697">
    <property type="entry name" value="Maf-like"/>
</dbReference>
<organism evidence="5 6">
    <name type="scientific">Candidatus Paenalcaligenes intestinipullorum</name>
    <dbReference type="NCBI Taxonomy" id="2838718"/>
    <lineage>
        <taxon>Bacteria</taxon>
        <taxon>Pseudomonadati</taxon>
        <taxon>Pseudomonadota</taxon>
        <taxon>Betaproteobacteria</taxon>
        <taxon>Burkholderiales</taxon>
        <taxon>Alcaligenaceae</taxon>
        <taxon>Paenalcaligenes</taxon>
    </lineage>
</organism>
<feature type="site" description="Important for substrate specificity" evidence="4">
    <location>
        <position position="87"/>
    </location>
</feature>
<comment type="caution">
    <text evidence="5">The sequence shown here is derived from an EMBL/GenBank/DDBJ whole genome shotgun (WGS) entry which is preliminary data.</text>
</comment>
<dbReference type="EMBL" id="DWUQ01000158">
    <property type="protein sequence ID" value="HJD44894.1"/>
    <property type="molecule type" value="Genomic_DNA"/>
</dbReference>
<dbReference type="GO" id="GO:0005737">
    <property type="term" value="C:cytoplasm"/>
    <property type="evidence" value="ECO:0007669"/>
    <property type="project" value="UniProtKB-SubCell"/>
</dbReference>
<dbReference type="InterPro" id="IPR029001">
    <property type="entry name" value="ITPase-like_fam"/>
</dbReference>
<sequence>MALLQLPHPLLLASASPRRQELLEQLGVWHHVVAIPTPEGEDEPQLANESPLDYVQRTAYEKAQHAFSHLTQHQSLAPQQAILCADTTVELNHQVFGKAATEAEAVAMLSQLSGHTQRVHTAVVIVLEGQYHHVLSTSLVTFASLSQHEIQTYCRTGDYQGKAGAYGIQGPAAAFVRHLEGSYSGVMGLPLHETYTLLTQLYPQT</sequence>